<reference evidence="5 6" key="1">
    <citation type="submission" date="2020-06" db="EMBL/GenBank/DDBJ databases">
        <title>Genome mining for natural products.</title>
        <authorList>
            <person name="Zhang B."/>
            <person name="Shi J."/>
            <person name="Ge H."/>
        </authorList>
    </citation>
    <scope>NUCLEOTIDE SEQUENCE [LARGE SCALE GENOMIC DNA]</scope>
    <source>
        <strain evidence="5 6">NA02069</strain>
    </source>
</reference>
<comment type="similarity">
    <text evidence="1 3">Belongs to the short-chain dehydrogenases/reductases (SDR) family.</text>
</comment>
<dbReference type="Pfam" id="PF00106">
    <property type="entry name" value="adh_short"/>
    <property type="match status" value="1"/>
</dbReference>
<keyword evidence="2" id="KW-0560">Oxidoreductase</keyword>
<evidence type="ECO:0000256" key="2">
    <source>
        <dbReference type="ARBA" id="ARBA00023002"/>
    </source>
</evidence>
<organism evidence="5 6">
    <name type="scientific">Streptomyces chartreusis</name>
    <dbReference type="NCBI Taxonomy" id="1969"/>
    <lineage>
        <taxon>Bacteria</taxon>
        <taxon>Bacillati</taxon>
        <taxon>Actinomycetota</taxon>
        <taxon>Actinomycetes</taxon>
        <taxon>Kitasatosporales</taxon>
        <taxon>Streptomycetaceae</taxon>
        <taxon>Streptomyces</taxon>
    </lineage>
</organism>
<evidence type="ECO:0000313" key="5">
    <source>
        <dbReference type="EMBL" id="QKZ16032.1"/>
    </source>
</evidence>
<dbReference type="Gene3D" id="3.40.50.720">
    <property type="entry name" value="NAD(P)-binding Rossmann-like Domain"/>
    <property type="match status" value="1"/>
</dbReference>
<gene>
    <name evidence="5" type="ORF">HUT05_00685</name>
</gene>
<keyword evidence="6" id="KW-1185">Reference proteome</keyword>
<evidence type="ECO:0000313" key="6">
    <source>
        <dbReference type="Proteomes" id="UP000509418"/>
    </source>
</evidence>
<dbReference type="PANTHER" id="PTHR43669:SF3">
    <property type="entry name" value="ALCOHOL DEHYDROGENASE, PUTATIVE (AFU_ORTHOLOGUE AFUA_3G03445)-RELATED"/>
    <property type="match status" value="1"/>
</dbReference>
<name>A0A7I0NSI9_STRCX</name>
<evidence type="ECO:0000256" key="3">
    <source>
        <dbReference type="RuleBase" id="RU000363"/>
    </source>
</evidence>
<dbReference type="SUPFAM" id="SSF51735">
    <property type="entry name" value="NAD(P)-binding Rossmann-fold domains"/>
    <property type="match status" value="1"/>
</dbReference>
<dbReference type="RefSeq" id="WP_176573745.1">
    <property type="nucleotide sequence ID" value="NZ_CP056041.1"/>
</dbReference>
<dbReference type="SMART" id="SM00822">
    <property type="entry name" value="PKS_KR"/>
    <property type="match status" value="1"/>
</dbReference>
<dbReference type="InterPro" id="IPR057326">
    <property type="entry name" value="KR_dom"/>
</dbReference>
<accession>A0A7I0NSI9</accession>
<dbReference type="GO" id="GO:0016491">
    <property type="term" value="F:oxidoreductase activity"/>
    <property type="evidence" value="ECO:0007669"/>
    <property type="project" value="UniProtKB-KW"/>
</dbReference>
<dbReference type="PRINTS" id="PR00081">
    <property type="entry name" value="GDHRDH"/>
</dbReference>
<dbReference type="InterPro" id="IPR036291">
    <property type="entry name" value="NAD(P)-bd_dom_sf"/>
</dbReference>
<proteinExistence type="inferred from homology"/>
<evidence type="ECO:0000256" key="1">
    <source>
        <dbReference type="ARBA" id="ARBA00006484"/>
    </source>
</evidence>
<dbReference type="PANTHER" id="PTHR43669">
    <property type="entry name" value="5-KETO-D-GLUCONATE 5-REDUCTASE"/>
    <property type="match status" value="1"/>
</dbReference>
<dbReference type="PRINTS" id="PR00080">
    <property type="entry name" value="SDRFAMILY"/>
</dbReference>
<evidence type="ECO:0000259" key="4">
    <source>
        <dbReference type="SMART" id="SM00822"/>
    </source>
</evidence>
<dbReference type="CDD" id="cd05233">
    <property type="entry name" value="SDR_c"/>
    <property type="match status" value="1"/>
</dbReference>
<dbReference type="AlphaFoldDB" id="A0A7I0NSI9"/>
<protein>
    <submittedName>
        <fullName evidence="5">SDR family oxidoreductase</fullName>
    </submittedName>
</protein>
<sequence length="252" mass="26400">MSTSGQLHKDQRPAALVTGGSRGIGLGIARALAEAGYNLTVAARDPERLEKAATDLRSTGVRVQTQAGDMAEEEDTRLLTRAHAEAYGRLDVLVIAAGVGTAGDIDSLPMRRFDKQFAVNLRSPFVLLQETLPLLRQTAARNPAHGAKVIGLSSITGVYSEAGLAAYGASKAALRSLCHSVNAEAAKDGVSATAISPGYVDTDMAAWQHDRIAPEEMIRVGDIAELALAVTRLSPQAVVPEMVVTRSGGMSA</sequence>
<dbReference type="EMBL" id="CP056041">
    <property type="protein sequence ID" value="QKZ16032.1"/>
    <property type="molecule type" value="Genomic_DNA"/>
</dbReference>
<feature type="domain" description="Ketoreductase" evidence="4">
    <location>
        <begin position="13"/>
        <end position="210"/>
    </location>
</feature>
<dbReference type="Proteomes" id="UP000509418">
    <property type="component" value="Chromosome"/>
</dbReference>
<dbReference type="InterPro" id="IPR002347">
    <property type="entry name" value="SDR_fam"/>
</dbReference>